<dbReference type="Proteomes" id="UP000828390">
    <property type="component" value="Unassembled WGS sequence"/>
</dbReference>
<comment type="caution">
    <text evidence="1">The sequence shown here is derived from an EMBL/GenBank/DDBJ whole genome shotgun (WGS) entry which is preliminary data.</text>
</comment>
<reference evidence="1" key="1">
    <citation type="journal article" date="2019" name="bioRxiv">
        <title>The Genome of the Zebra Mussel, Dreissena polymorpha: A Resource for Invasive Species Research.</title>
        <authorList>
            <person name="McCartney M.A."/>
            <person name="Auch B."/>
            <person name="Kono T."/>
            <person name="Mallez S."/>
            <person name="Zhang Y."/>
            <person name="Obille A."/>
            <person name="Becker A."/>
            <person name="Abrahante J.E."/>
            <person name="Garbe J."/>
            <person name="Badalamenti J.P."/>
            <person name="Herman A."/>
            <person name="Mangelson H."/>
            <person name="Liachko I."/>
            <person name="Sullivan S."/>
            <person name="Sone E.D."/>
            <person name="Koren S."/>
            <person name="Silverstein K.A.T."/>
            <person name="Beckman K.B."/>
            <person name="Gohl D.M."/>
        </authorList>
    </citation>
    <scope>NUCLEOTIDE SEQUENCE</scope>
    <source>
        <strain evidence="1">Duluth1</strain>
        <tissue evidence="1">Whole animal</tissue>
    </source>
</reference>
<protein>
    <submittedName>
        <fullName evidence="1">Uncharacterized protein</fullName>
    </submittedName>
</protein>
<reference evidence="1" key="2">
    <citation type="submission" date="2020-11" db="EMBL/GenBank/DDBJ databases">
        <authorList>
            <person name="McCartney M.A."/>
            <person name="Auch B."/>
            <person name="Kono T."/>
            <person name="Mallez S."/>
            <person name="Becker A."/>
            <person name="Gohl D.M."/>
            <person name="Silverstein K.A.T."/>
            <person name="Koren S."/>
            <person name="Bechman K.B."/>
            <person name="Herman A."/>
            <person name="Abrahante J.E."/>
            <person name="Garbe J."/>
        </authorList>
    </citation>
    <scope>NUCLEOTIDE SEQUENCE</scope>
    <source>
        <strain evidence="1">Duluth1</strain>
        <tissue evidence="1">Whole animal</tissue>
    </source>
</reference>
<gene>
    <name evidence="1" type="ORF">DPMN_084072</name>
</gene>
<evidence type="ECO:0000313" key="1">
    <source>
        <dbReference type="EMBL" id="KAH3696596.1"/>
    </source>
</evidence>
<organism evidence="1 2">
    <name type="scientific">Dreissena polymorpha</name>
    <name type="common">Zebra mussel</name>
    <name type="synonym">Mytilus polymorpha</name>
    <dbReference type="NCBI Taxonomy" id="45954"/>
    <lineage>
        <taxon>Eukaryota</taxon>
        <taxon>Metazoa</taxon>
        <taxon>Spiralia</taxon>
        <taxon>Lophotrochozoa</taxon>
        <taxon>Mollusca</taxon>
        <taxon>Bivalvia</taxon>
        <taxon>Autobranchia</taxon>
        <taxon>Heteroconchia</taxon>
        <taxon>Euheterodonta</taxon>
        <taxon>Imparidentia</taxon>
        <taxon>Neoheterodontei</taxon>
        <taxon>Myida</taxon>
        <taxon>Dreissenoidea</taxon>
        <taxon>Dreissenidae</taxon>
        <taxon>Dreissena</taxon>
    </lineage>
</organism>
<dbReference type="AlphaFoldDB" id="A0A9D3YD65"/>
<proteinExistence type="predicted"/>
<accession>A0A9D3YD65</accession>
<evidence type="ECO:0000313" key="2">
    <source>
        <dbReference type="Proteomes" id="UP000828390"/>
    </source>
</evidence>
<name>A0A9D3YD65_DREPO</name>
<sequence length="54" mass="6231">MYIYITASFHERGNQEKQIVRNLPDPDDKDPDCSFTGDNDITFIVAMIYMSKVS</sequence>
<keyword evidence="2" id="KW-1185">Reference proteome</keyword>
<dbReference type="EMBL" id="JAIWYP010000016">
    <property type="protein sequence ID" value="KAH3696596.1"/>
    <property type="molecule type" value="Genomic_DNA"/>
</dbReference>